<dbReference type="InterPro" id="IPR007899">
    <property type="entry name" value="CHAD_dom"/>
</dbReference>
<evidence type="ECO:0000259" key="2">
    <source>
        <dbReference type="PROSITE" id="PS51707"/>
    </source>
</evidence>
<feature type="domain" description="CYTH" evidence="2">
    <location>
        <begin position="26"/>
        <end position="221"/>
    </location>
</feature>
<feature type="region of interest" description="Disordered" evidence="1">
    <location>
        <begin position="82"/>
        <end position="111"/>
    </location>
</feature>
<gene>
    <name evidence="4" type="ORF">HNR02_003461</name>
</gene>
<dbReference type="PANTHER" id="PTHR39339">
    <property type="entry name" value="SLR1444 PROTEIN"/>
    <property type="match status" value="1"/>
</dbReference>
<sequence length="506" mass="55967">MAAPDPAQGFPVSPARESTDMGAKTVTERERKFDFDDGRPVPRLAGTGPVTEQGDPRESRLDNTYYDTADLRLARAGVTLRRRSGGDDAGWHLKRPAAGGAGEETQLPPGDRLPDELAEAVREWTGGADLVRVAHLRVDRFSYDLTGADGRRLAVLTDDHVHGERAGARARLDRWRELEVELDEGHPDLLETLTGALVADGVRPGHWPSKLRRLLAGDLAEDGGRGNAGEVVMTYVRAQVEAIRTHDEGVRRGTDDSVHQLRVALRRLRSALRGYRRLFVRERARALADEVKWAGQALSPARDGEVLAGNVAGELANLPHMPEVEHTRTALMRHLDEAAQRDRESLLVALNSGRYARLMGALDEWVANPPLTTSAEAGRRELRRAIRRADSRLARAVDDLRDTPDPDAALHEVRKKAKAARYVADVARPVLGKRVRKWRRAAKSVQSGLGDYHDFVGVAQLARERASSVSPAEAFVLGRLYERARARCSVLRKEFERERKGMPTAP</sequence>
<dbReference type="EMBL" id="JACCFK010000001">
    <property type="protein sequence ID" value="NYI90138.1"/>
    <property type="molecule type" value="Genomic_DNA"/>
</dbReference>
<dbReference type="Pfam" id="PF01928">
    <property type="entry name" value="CYTH"/>
    <property type="match status" value="1"/>
</dbReference>
<organism evidence="4 5">
    <name type="scientific">Amycolatopsis endophytica</name>
    <dbReference type="NCBI Taxonomy" id="860233"/>
    <lineage>
        <taxon>Bacteria</taxon>
        <taxon>Bacillati</taxon>
        <taxon>Actinomycetota</taxon>
        <taxon>Actinomycetes</taxon>
        <taxon>Pseudonocardiales</taxon>
        <taxon>Pseudonocardiaceae</taxon>
        <taxon>Amycolatopsis</taxon>
    </lineage>
</organism>
<evidence type="ECO:0000259" key="3">
    <source>
        <dbReference type="PROSITE" id="PS51708"/>
    </source>
</evidence>
<dbReference type="PROSITE" id="PS51708">
    <property type="entry name" value="CHAD"/>
    <property type="match status" value="1"/>
</dbReference>
<dbReference type="PROSITE" id="PS51707">
    <property type="entry name" value="CYTH"/>
    <property type="match status" value="1"/>
</dbReference>
<dbReference type="AlphaFoldDB" id="A0A853B4N6"/>
<dbReference type="Proteomes" id="UP000549616">
    <property type="component" value="Unassembled WGS sequence"/>
</dbReference>
<dbReference type="RefSeq" id="WP_246338587.1">
    <property type="nucleotide sequence ID" value="NZ_JACCFK010000001.1"/>
</dbReference>
<comment type="caution">
    <text evidence="4">The sequence shown here is derived from an EMBL/GenBank/DDBJ whole genome shotgun (WGS) entry which is preliminary data.</text>
</comment>
<dbReference type="InterPro" id="IPR023577">
    <property type="entry name" value="CYTH_domain"/>
</dbReference>
<evidence type="ECO:0000313" key="5">
    <source>
        <dbReference type="Proteomes" id="UP000549616"/>
    </source>
</evidence>
<feature type="domain" description="CHAD" evidence="3">
    <location>
        <begin position="225"/>
        <end position="506"/>
    </location>
</feature>
<evidence type="ECO:0000313" key="4">
    <source>
        <dbReference type="EMBL" id="NYI90138.1"/>
    </source>
</evidence>
<feature type="compositionally biased region" description="Basic and acidic residues" evidence="1">
    <location>
        <begin position="26"/>
        <end position="40"/>
    </location>
</feature>
<protein>
    <submittedName>
        <fullName evidence="4">CHAD domain-containing protein</fullName>
    </submittedName>
</protein>
<dbReference type="Pfam" id="PF05235">
    <property type="entry name" value="CHAD"/>
    <property type="match status" value="1"/>
</dbReference>
<accession>A0A853B4N6</accession>
<evidence type="ECO:0000256" key="1">
    <source>
        <dbReference type="SAM" id="MobiDB-lite"/>
    </source>
</evidence>
<dbReference type="InterPro" id="IPR033469">
    <property type="entry name" value="CYTH-like_dom_sf"/>
</dbReference>
<dbReference type="Gene3D" id="2.40.320.10">
    <property type="entry name" value="Hypothetical Protein Pfu-838710-001"/>
    <property type="match status" value="1"/>
</dbReference>
<keyword evidence="5" id="KW-1185">Reference proteome</keyword>
<dbReference type="InterPro" id="IPR038186">
    <property type="entry name" value="CHAD_dom_sf"/>
</dbReference>
<dbReference type="PANTHER" id="PTHR39339:SF1">
    <property type="entry name" value="CHAD DOMAIN-CONTAINING PROTEIN"/>
    <property type="match status" value="1"/>
</dbReference>
<name>A0A853B4N6_9PSEU</name>
<dbReference type="SMART" id="SM00880">
    <property type="entry name" value="CHAD"/>
    <property type="match status" value="1"/>
</dbReference>
<proteinExistence type="predicted"/>
<dbReference type="CDD" id="cd07374">
    <property type="entry name" value="CYTH-like_Pase"/>
    <property type="match status" value="1"/>
</dbReference>
<dbReference type="SUPFAM" id="SSF55154">
    <property type="entry name" value="CYTH-like phosphatases"/>
    <property type="match status" value="1"/>
</dbReference>
<dbReference type="Gene3D" id="1.40.20.10">
    <property type="entry name" value="CHAD domain"/>
    <property type="match status" value="1"/>
</dbReference>
<feature type="region of interest" description="Disordered" evidence="1">
    <location>
        <begin position="1"/>
        <end position="63"/>
    </location>
</feature>
<dbReference type="SMART" id="SM01118">
    <property type="entry name" value="CYTH"/>
    <property type="match status" value="1"/>
</dbReference>
<reference evidence="4 5" key="1">
    <citation type="submission" date="2020-07" db="EMBL/GenBank/DDBJ databases">
        <title>Sequencing the genomes of 1000 actinobacteria strains.</title>
        <authorList>
            <person name="Klenk H.-P."/>
        </authorList>
    </citation>
    <scope>NUCLEOTIDE SEQUENCE [LARGE SCALE GENOMIC DNA]</scope>
    <source>
        <strain evidence="4 5">DSM 104006</strain>
    </source>
</reference>